<keyword evidence="4 7" id="KW-0378">Hydrolase</keyword>
<comment type="catalytic activity">
    <reaction evidence="7">
        <text>(S)-dihydroorotate + H2O = N-carbamoyl-L-aspartate + H(+)</text>
        <dbReference type="Rhea" id="RHEA:24296"/>
        <dbReference type="ChEBI" id="CHEBI:15377"/>
        <dbReference type="ChEBI" id="CHEBI:15378"/>
        <dbReference type="ChEBI" id="CHEBI:30864"/>
        <dbReference type="ChEBI" id="CHEBI:32814"/>
        <dbReference type="EC" id="3.5.2.3"/>
    </reaction>
</comment>
<dbReference type="UniPathway" id="UPA00070">
    <property type="reaction ID" value="UER00117"/>
</dbReference>
<dbReference type="Proteomes" id="UP000070160">
    <property type="component" value="Unassembled WGS sequence"/>
</dbReference>
<gene>
    <name evidence="7" type="primary">pyrC</name>
    <name evidence="10" type="ORF">HMPREF3182_00005</name>
</gene>
<dbReference type="HAMAP" id="MF_00220_B">
    <property type="entry name" value="PyrC_classI_B"/>
    <property type="match status" value="1"/>
</dbReference>
<dbReference type="GO" id="GO:0008270">
    <property type="term" value="F:zinc ion binding"/>
    <property type="evidence" value="ECO:0007669"/>
    <property type="project" value="UniProtKB-UniRule"/>
</dbReference>
<dbReference type="GO" id="GO:0004038">
    <property type="term" value="F:allantoinase activity"/>
    <property type="evidence" value="ECO:0007669"/>
    <property type="project" value="TreeGrafter"/>
</dbReference>
<feature type="domain" description="Dihydroorotase catalytic" evidence="9">
    <location>
        <begin position="52"/>
        <end position="239"/>
    </location>
</feature>
<evidence type="ECO:0000313" key="10">
    <source>
        <dbReference type="EMBL" id="KXB93322.1"/>
    </source>
</evidence>
<dbReference type="STRING" id="1588748.HMPREF3182_00005"/>
<comment type="similarity">
    <text evidence="2 7">Belongs to the metallo-dependent hydrolases superfamily. DHOase family. Class I DHOase subfamily.</text>
</comment>
<feature type="binding site" evidence="7">
    <location>
        <position position="64"/>
    </location>
    <ligand>
        <name>Zn(2+)</name>
        <dbReference type="ChEBI" id="CHEBI:29105"/>
        <label>1</label>
    </ligand>
</feature>
<dbReference type="Gene3D" id="3.20.20.140">
    <property type="entry name" value="Metal-dependent hydrolases"/>
    <property type="match status" value="1"/>
</dbReference>
<dbReference type="SUPFAM" id="SSF51556">
    <property type="entry name" value="Metallo-dependent hydrolases"/>
    <property type="match status" value="1"/>
</dbReference>
<dbReference type="InterPro" id="IPR050138">
    <property type="entry name" value="DHOase/Allantoinase_Hydrolase"/>
</dbReference>
<feature type="binding site" evidence="7">
    <location>
        <position position="62"/>
    </location>
    <ligand>
        <name>Zn(2+)</name>
        <dbReference type="ChEBI" id="CHEBI:29105"/>
        <label>1</label>
    </ligand>
</feature>
<dbReference type="InterPro" id="IPR002195">
    <property type="entry name" value="Dihydroorotase_CS"/>
</dbReference>
<reference evidence="11" key="1">
    <citation type="submission" date="2016-01" db="EMBL/GenBank/DDBJ databases">
        <authorList>
            <person name="Mitreva M."/>
            <person name="Pepin K.H."/>
            <person name="Mihindukulasuriya K.A."/>
            <person name="Fulton R."/>
            <person name="Fronick C."/>
            <person name="O'Laughlin M."/>
            <person name="Miner T."/>
            <person name="Herter B."/>
            <person name="Rosa B.A."/>
            <person name="Cordes M."/>
            <person name="Tomlinson C."/>
            <person name="Wollam A."/>
            <person name="Palsikar V.B."/>
            <person name="Mardis E.R."/>
            <person name="Wilson R.K."/>
        </authorList>
    </citation>
    <scope>NUCLEOTIDE SEQUENCE [LARGE SCALE GENOMIC DNA]</scope>
    <source>
        <strain evidence="11">KA00182</strain>
    </source>
</reference>
<evidence type="ECO:0000256" key="3">
    <source>
        <dbReference type="ARBA" id="ARBA00022723"/>
    </source>
</evidence>
<evidence type="ECO:0000256" key="6">
    <source>
        <dbReference type="ARBA" id="ARBA00022975"/>
    </source>
</evidence>
<feature type="binding site" evidence="7">
    <location>
        <begin position="64"/>
        <end position="66"/>
    </location>
    <ligand>
        <name>substrate</name>
    </ligand>
</feature>
<dbReference type="SUPFAM" id="SSF51338">
    <property type="entry name" value="Composite domain of metallo-dependent hydrolases"/>
    <property type="match status" value="1"/>
</dbReference>
<dbReference type="Pfam" id="PF12890">
    <property type="entry name" value="DHOase"/>
    <property type="match status" value="1"/>
</dbReference>
<evidence type="ECO:0000256" key="1">
    <source>
        <dbReference type="ARBA" id="ARBA00002368"/>
    </source>
</evidence>
<proteinExistence type="inferred from homology"/>
<dbReference type="PROSITE" id="PS00483">
    <property type="entry name" value="DIHYDROOROTASE_2"/>
    <property type="match status" value="1"/>
</dbReference>
<dbReference type="PROSITE" id="PS00482">
    <property type="entry name" value="DIHYDROOROTASE_1"/>
    <property type="match status" value="1"/>
</dbReference>
<evidence type="ECO:0000256" key="5">
    <source>
        <dbReference type="ARBA" id="ARBA00022833"/>
    </source>
</evidence>
<comment type="function">
    <text evidence="1 7">Catalyzes the reversible cyclization of carbamoyl aspartate to dihydroorotate.</text>
</comment>
<dbReference type="PANTHER" id="PTHR43668">
    <property type="entry name" value="ALLANTOINASE"/>
    <property type="match status" value="1"/>
</dbReference>
<dbReference type="InterPro" id="IPR004722">
    <property type="entry name" value="DHOase"/>
</dbReference>
<evidence type="ECO:0000256" key="4">
    <source>
        <dbReference type="ARBA" id="ARBA00022801"/>
    </source>
</evidence>
<comment type="caution">
    <text evidence="7">Lacks conserved residue(s) required for the propagation of feature annotation.</text>
</comment>
<dbReference type="InterPro" id="IPR013108">
    <property type="entry name" value="Amidohydro_3"/>
</dbReference>
<dbReference type="Gene3D" id="2.30.40.10">
    <property type="entry name" value="Urease, subunit C, domain 1"/>
    <property type="match status" value="1"/>
</dbReference>
<dbReference type="AlphaFoldDB" id="A0A134CM73"/>
<keyword evidence="3 7" id="KW-0479">Metal-binding</keyword>
<dbReference type="InterPro" id="IPR032466">
    <property type="entry name" value="Metal_Hydrolase"/>
</dbReference>
<feature type="active site" evidence="7">
    <location>
        <position position="307"/>
    </location>
</feature>
<keyword evidence="6 7" id="KW-0665">Pyrimidine biosynthesis</keyword>
<dbReference type="EMBL" id="LSDT01000001">
    <property type="protein sequence ID" value="KXB93322.1"/>
    <property type="molecule type" value="Genomic_DNA"/>
</dbReference>
<comment type="cofactor">
    <cofactor evidence="7">
        <name>Zn(2+)</name>
        <dbReference type="ChEBI" id="CHEBI:29105"/>
    </cofactor>
    <text evidence="7">Binds 2 Zn(2+) ions per subunit.</text>
</comment>
<sequence length="431" mass="46256">MTLTLLVKNGRVVNPAKKQDEICDIYIEDGKIRAMGTNLSMCADEIWDATGLVVTPGLIDMHVHLRQPGQSYKETIASGTAAAAAGGFTRVVTMPNTKPVIDSPLIVEGLRYKIEQESHVKVDIIGAVSKGMEGRELAAMGGMVKSGVVAFSDDGHYVEDCDFMRKAMEYSSMLKKVIIDHCEDTHLIADGVMHEGAVSAALGLKGRPAVAEDIAVARDILLAQATGCAVHIAHISTKNAVAMVRRAKAAGIPVTAEVTPHHVIFTDEALRSYDTRFKVNPPLRSEEHRAAVVAGLQDGTIDAIVTDHAPHSWDEKDKEFNIAPSGFVGLETSVGAVLTHLYHTGCMDLATLIEAMSVRPATILHLPAGVLEEGRDADITLLDLQTEWAVDASTFYSQSKLSPFDGMIFKGKPVGTIVDGKIVMKQGEVLA</sequence>
<dbReference type="CDD" id="cd01317">
    <property type="entry name" value="DHOase_IIa"/>
    <property type="match status" value="1"/>
</dbReference>
<feature type="binding site" evidence="7">
    <location>
        <position position="154"/>
    </location>
    <ligand>
        <name>Zn(2+)</name>
        <dbReference type="ChEBI" id="CHEBI:29105"/>
        <label>1</label>
    </ligand>
</feature>
<dbReference type="GO" id="GO:0005737">
    <property type="term" value="C:cytoplasm"/>
    <property type="evidence" value="ECO:0007669"/>
    <property type="project" value="TreeGrafter"/>
</dbReference>
<dbReference type="PANTHER" id="PTHR43668:SF2">
    <property type="entry name" value="ALLANTOINASE"/>
    <property type="match status" value="1"/>
</dbReference>
<name>A0A134CM73_9FIRM</name>
<dbReference type="EC" id="3.5.2.3" evidence="7"/>
<comment type="caution">
    <text evidence="10">The sequence shown here is derived from an EMBL/GenBank/DDBJ whole genome shotgun (WGS) entry which is preliminary data.</text>
</comment>
<dbReference type="PATRIC" id="fig|1588748.3.peg.5"/>
<organism evidence="10 11">
    <name type="scientific">Megasphaera hutchinsoni</name>
    <dbReference type="NCBI Taxonomy" id="1588748"/>
    <lineage>
        <taxon>Bacteria</taxon>
        <taxon>Bacillati</taxon>
        <taxon>Bacillota</taxon>
        <taxon>Negativicutes</taxon>
        <taxon>Veillonellales</taxon>
        <taxon>Veillonellaceae</taxon>
        <taxon>Megasphaera</taxon>
    </lineage>
</organism>
<feature type="binding site" evidence="7">
    <location>
        <position position="181"/>
    </location>
    <ligand>
        <name>Zn(2+)</name>
        <dbReference type="ChEBI" id="CHEBI:29105"/>
        <label>2</label>
    </ligand>
</feature>
<keyword evidence="5 7" id="KW-0862">Zinc</keyword>
<dbReference type="GO" id="GO:0004151">
    <property type="term" value="F:dihydroorotase activity"/>
    <property type="evidence" value="ECO:0007669"/>
    <property type="project" value="UniProtKB-UniRule"/>
</dbReference>
<feature type="binding site" evidence="7">
    <location>
        <position position="234"/>
    </location>
    <ligand>
        <name>Zn(2+)</name>
        <dbReference type="ChEBI" id="CHEBI:29105"/>
        <label>2</label>
    </ligand>
</feature>
<evidence type="ECO:0000259" key="9">
    <source>
        <dbReference type="Pfam" id="PF12890"/>
    </source>
</evidence>
<evidence type="ECO:0000259" key="8">
    <source>
        <dbReference type="Pfam" id="PF07969"/>
    </source>
</evidence>
<feature type="binding site" evidence="7">
    <location>
        <position position="311"/>
    </location>
    <ligand>
        <name>substrate</name>
    </ligand>
</feature>
<dbReference type="InterPro" id="IPR024403">
    <property type="entry name" value="DHOase_cat"/>
</dbReference>
<dbReference type="Pfam" id="PF07969">
    <property type="entry name" value="Amidohydro_3"/>
    <property type="match status" value="1"/>
</dbReference>
<dbReference type="GO" id="GO:0044205">
    <property type="term" value="P:'de novo' UMP biosynthetic process"/>
    <property type="evidence" value="ECO:0007669"/>
    <property type="project" value="UniProtKB-UniRule"/>
</dbReference>
<dbReference type="GO" id="GO:0006145">
    <property type="term" value="P:purine nucleobase catabolic process"/>
    <property type="evidence" value="ECO:0007669"/>
    <property type="project" value="TreeGrafter"/>
</dbReference>
<feature type="binding site" evidence="7">
    <location>
        <position position="307"/>
    </location>
    <ligand>
        <name>Zn(2+)</name>
        <dbReference type="ChEBI" id="CHEBI:29105"/>
        <label>1</label>
    </ligand>
</feature>
<feature type="binding site" evidence="7">
    <location>
        <position position="280"/>
    </location>
    <ligand>
        <name>substrate</name>
    </ligand>
</feature>
<protein>
    <recommendedName>
        <fullName evidence="7">Dihydroorotase</fullName>
        <shortName evidence="7">DHOase</shortName>
        <ecNumber evidence="7">3.5.2.3</ecNumber>
    </recommendedName>
</protein>
<feature type="binding site" evidence="7">
    <location>
        <position position="154"/>
    </location>
    <ligand>
        <name>Zn(2+)</name>
        <dbReference type="ChEBI" id="CHEBI:29105"/>
        <label>2</label>
    </ligand>
</feature>
<feature type="domain" description="Amidohydrolase 3" evidence="8">
    <location>
        <begin position="250"/>
        <end position="423"/>
    </location>
</feature>
<comment type="pathway">
    <text evidence="7">Pyrimidine metabolism; UMP biosynthesis via de novo pathway; (S)-dihydroorotate from bicarbonate: step 3/3.</text>
</comment>
<dbReference type="NCBIfam" id="TIGR00857">
    <property type="entry name" value="pyrC_multi"/>
    <property type="match status" value="1"/>
</dbReference>
<accession>A0A134CM73</accession>
<evidence type="ECO:0000256" key="2">
    <source>
        <dbReference type="ARBA" id="ARBA00010286"/>
    </source>
</evidence>
<feature type="binding site" evidence="7">
    <location>
        <position position="96"/>
    </location>
    <ligand>
        <name>substrate</name>
    </ligand>
</feature>
<dbReference type="InterPro" id="IPR011059">
    <property type="entry name" value="Metal-dep_hydrolase_composite"/>
</dbReference>
<evidence type="ECO:0000313" key="11">
    <source>
        <dbReference type="Proteomes" id="UP000070160"/>
    </source>
</evidence>
<evidence type="ECO:0000256" key="7">
    <source>
        <dbReference type="HAMAP-Rule" id="MF_00220"/>
    </source>
</evidence>
<keyword evidence="11" id="KW-1185">Reference proteome</keyword>